<reference evidence="1" key="1">
    <citation type="journal article" date="2015" name="Nature">
        <title>Complex archaea that bridge the gap between prokaryotes and eukaryotes.</title>
        <authorList>
            <person name="Spang A."/>
            <person name="Saw J.H."/>
            <person name="Jorgensen S.L."/>
            <person name="Zaremba-Niedzwiedzka K."/>
            <person name="Martijn J."/>
            <person name="Lind A.E."/>
            <person name="van Eijk R."/>
            <person name="Schleper C."/>
            <person name="Guy L."/>
            <person name="Ettema T.J."/>
        </authorList>
    </citation>
    <scope>NUCLEOTIDE SEQUENCE</scope>
</reference>
<dbReference type="EMBL" id="LAZR01002398">
    <property type="protein sequence ID" value="KKN30546.1"/>
    <property type="molecule type" value="Genomic_DNA"/>
</dbReference>
<organism evidence="1">
    <name type="scientific">marine sediment metagenome</name>
    <dbReference type="NCBI Taxonomy" id="412755"/>
    <lineage>
        <taxon>unclassified sequences</taxon>
        <taxon>metagenomes</taxon>
        <taxon>ecological metagenomes</taxon>
    </lineage>
</organism>
<gene>
    <name evidence="1" type="ORF">LCGC14_0832940</name>
</gene>
<sequence>MGVIIVDGKELPKVRKFMEVDVQLIKDITKVFKDYGLAGSVKRVEFDCGTPVKPPKIPKCYRVCFFGPDDRPICHWVCL</sequence>
<dbReference type="AlphaFoldDB" id="A0A0F9S062"/>
<proteinExistence type="predicted"/>
<comment type="caution">
    <text evidence="1">The sequence shown here is derived from an EMBL/GenBank/DDBJ whole genome shotgun (WGS) entry which is preliminary data.</text>
</comment>
<protein>
    <submittedName>
        <fullName evidence="1">Uncharacterized protein</fullName>
    </submittedName>
</protein>
<accession>A0A0F9S062</accession>
<evidence type="ECO:0000313" key="1">
    <source>
        <dbReference type="EMBL" id="KKN30546.1"/>
    </source>
</evidence>
<name>A0A0F9S062_9ZZZZ</name>